<feature type="region of interest" description="Disordered" evidence="1">
    <location>
        <begin position="415"/>
        <end position="435"/>
    </location>
</feature>
<evidence type="ECO:0000256" key="2">
    <source>
        <dbReference type="SAM" id="Phobius"/>
    </source>
</evidence>
<keyword evidence="2" id="KW-1133">Transmembrane helix</keyword>
<keyword evidence="4" id="KW-1185">Reference proteome</keyword>
<feature type="transmembrane region" description="Helical" evidence="2">
    <location>
        <begin position="1069"/>
        <end position="1090"/>
    </location>
</feature>
<dbReference type="AlphaFoldDB" id="A0A833SQJ5"/>
<feature type="compositionally biased region" description="Polar residues" evidence="1">
    <location>
        <begin position="780"/>
        <end position="793"/>
    </location>
</feature>
<dbReference type="Proteomes" id="UP000602510">
    <property type="component" value="Unassembled WGS sequence"/>
</dbReference>
<reference evidence="3" key="1">
    <citation type="submission" date="2020-04" db="EMBL/GenBank/DDBJ databases">
        <title>Hybrid Assembly of Korean Phytophthora infestans isolates.</title>
        <authorList>
            <person name="Prokchorchik M."/>
            <person name="Lee Y."/>
            <person name="Seo J."/>
            <person name="Cho J.-H."/>
            <person name="Park Y.-E."/>
            <person name="Jang D.-C."/>
            <person name="Im J.-S."/>
            <person name="Choi J.-G."/>
            <person name="Park H.-J."/>
            <person name="Lee G.-B."/>
            <person name="Lee Y.-G."/>
            <person name="Hong S.-Y."/>
            <person name="Cho K."/>
            <person name="Sohn K.H."/>
        </authorList>
    </citation>
    <scope>NUCLEOTIDE SEQUENCE</scope>
    <source>
        <strain evidence="3">KR_1_A1</strain>
    </source>
</reference>
<proteinExistence type="predicted"/>
<comment type="caution">
    <text evidence="3">The sequence shown here is derived from an EMBL/GenBank/DDBJ whole genome shotgun (WGS) entry which is preliminary data.</text>
</comment>
<feature type="compositionally biased region" description="Low complexity" evidence="1">
    <location>
        <begin position="422"/>
        <end position="435"/>
    </location>
</feature>
<evidence type="ECO:0000313" key="3">
    <source>
        <dbReference type="EMBL" id="KAF4038012.1"/>
    </source>
</evidence>
<name>A0A833SQJ5_PHYIN</name>
<feature type="transmembrane region" description="Helical" evidence="2">
    <location>
        <begin position="967"/>
        <end position="995"/>
    </location>
</feature>
<organism evidence="3 4">
    <name type="scientific">Phytophthora infestans</name>
    <name type="common">Potato late blight agent</name>
    <name type="synonym">Botrytis infestans</name>
    <dbReference type="NCBI Taxonomy" id="4787"/>
    <lineage>
        <taxon>Eukaryota</taxon>
        <taxon>Sar</taxon>
        <taxon>Stramenopiles</taxon>
        <taxon>Oomycota</taxon>
        <taxon>Peronosporomycetes</taxon>
        <taxon>Peronosporales</taxon>
        <taxon>Peronosporaceae</taxon>
        <taxon>Phytophthora</taxon>
    </lineage>
</organism>
<accession>A0A833SQJ5</accession>
<sequence>MTASKTINAQKHKKFASNNKYSGRRARKTHSSSTDGRRQRARNAITPIQAAMMQTQPLPTCDEYDPLDAHLDELEEPGANFLQDFIVAPQSDTPLSNSNGYTSEESDYSVVTPSDEQNYQDMSFLQAANTSELVDVVGDLSTGDLTTVAPQQQQKFAGKVIKGKTSKYRGVTQTSKTSWGAKYSAKRITNTCKTPEEAAHAYDEYLKVNYPQKFAKFANFCDKCGNFVNPLGLPQFQSECACSMSSPTGSTTLSPKKEIFDRQQIATPTATPSLAPTTAPSPAAGPSTISSNSMLNMMGTSSHILDLNPAEEENQNVLRSSNLSVGSLKFSFSEDTEQFFAESFNDVAKMSSELDGTALVDEQQQQQDQKRDSLPIAVISSAVDSFTQEDNLDQIIKDINRSSSSHSLLKGITADERMGNGSNDSFAASGSTSSGGKLSNFNGMGRVQIEPTTTNSLDFDVDELDELTKYFLSENDAAIVVQREMQANPVLMQQNPPMMTQNPQFKKIHSLDFDSDHTMTGSSSRSGIVMSEVKLKDTEMADPFLTPSVSANPGMIVPPGSPAPAIIEIRTQFLEKYWRNDRKNIQCFPYCPEHGDYYRVRIENLQHRCKGVCRAPVKAHVSIPAPAGSSVVQSGLLLLARCNSTFSRNMTLTEQQLLTLPEMKSLQGVSAVGVVDNFAALASGGVQFDVTFHPDVWKFEFDLPKKRRHVQSSSPAVSTHGADDGVDPMTAEFLYFFEIDVFYSREKTMFERLGHTESMNFQIGNTRTLLRQRNKMVEEINTSGGPQVRAGQNDNDKLADADELPEKKRVKVNKGRHEMLSGTSFSEDGLSSRGPSGSKLSIGYITGEGISSASKKNLLEDKSAPMDVDGYFRSDSKDSLFDREAGSSDLPKVKADVWKDVDGDSDDMQQAATSDYRPYVSPKQKSGKLQTAESPVATAIPVKLNIHARPAIPASSSSNETHSLPKLLAYSFVCVPLSVLFIPVGILLLLGLLVVPPAASSIVGALDAMSDMELSRANSSCISRDQRMVLNRLVEENVDSSGKPKGGMFRYHSKGEVWGRIFYYSGAKFVVSMVSLMPAFVLALFAGLLYPIRPVSAAVANAACSCALWSREYTRETTGKPLAGATQFDDVV</sequence>
<evidence type="ECO:0008006" key="5">
    <source>
        <dbReference type="Google" id="ProtNLM"/>
    </source>
</evidence>
<gene>
    <name evidence="3" type="ORF">GN244_ATG09786</name>
</gene>
<feature type="compositionally biased region" description="Low complexity" evidence="1">
    <location>
        <begin position="268"/>
        <end position="291"/>
    </location>
</feature>
<feature type="compositionally biased region" description="Basic and acidic residues" evidence="1">
    <location>
        <begin position="794"/>
        <end position="807"/>
    </location>
</feature>
<evidence type="ECO:0000313" key="4">
    <source>
        <dbReference type="Proteomes" id="UP000602510"/>
    </source>
</evidence>
<protein>
    <recommendedName>
        <fullName evidence="5">Transmembrane protein</fullName>
    </recommendedName>
</protein>
<feature type="region of interest" description="Disordered" evidence="1">
    <location>
        <begin position="1"/>
        <end position="44"/>
    </location>
</feature>
<keyword evidence="2" id="KW-0472">Membrane</keyword>
<evidence type="ECO:0000256" key="1">
    <source>
        <dbReference type="SAM" id="MobiDB-lite"/>
    </source>
</evidence>
<feature type="region of interest" description="Disordered" evidence="1">
    <location>
        <begin position="268"/>
        <end position="295"/>
    </location>
</feature>
<keyword evidence="2" id="KW-0812">Transmembrane</keyword>
<feature type="region of interest" description="Disordered" evidence="1">
    <location>
        <begin position="780"/>
        <end position="836"/>
    </location>
</feature>
<dbReference type="EMBL" id="WSZM01000219">
    <property type="protein sequence ID" value="KAF4038012.1"/>
    <property type="molecule type" value="Genomic_DNA"/>
</dbReference>